<dbReference type="Pfam" id="PF04227">
    <property type="entry name" value="Indigoidine_A"/>
    <property type="match status" value="1"/>
</dbReference>
<dbReference type="EC" id="4.2.1.70" evidence="6"/>
<proteinExistence type="inferred from homology"/>
<evidence type="ECO:0000256" key="6">
    <source>
        <dbReference type="HAMAP-Rule" id="MF_01876"/>
    </source>
</evidence>
<keyword evidence="1 6" id="KW-0479">Metal-binding</keyword>
<comment type="similarity">
    <text evidence="6">Belongs to the pseudouridine-5'-phosphate glycosidase family.</text>
</comment>
<evidence type="ECO:0000256" key="4">
    <source>
        <dbReference type="ARBA" id="ARBA00023239"/>
    </source>
</evidence>
<comment type="subunit">
    <text evidence="6">Homotrimer.</text>
</comment>
<reference evidence="7 8" key="1">
    <citation type="submission" date="2015-07" db="EMBL/GenBank/DDBJ databases">
        <title>Genome sequence of Leptolinea tardivitalis DSM 16556.</title>
        <authorList>
            <person name="Hemp J."/>
            <person name="Ward L.M."/>
            <person name="Pace L.A."/>
            <person name="Fischer W.W."/>
        </authorList>
    </citation>
    <scope>NUCLEOTIDE SEQUENCE [LARGE SCALE GENOMIC DNA]</scope>
    <source>
        <strain evidence="7 8">YMTK-2</strain>
    </source>
</reference>
<keyword evidence="8" id="KW-1185">Reference proteome</keyword>
<organism evidence="7 8">
    <name type="scientific">Leptolinea tardivitalis</name>
    <dbReference type="NCBI Taxonomy" id="229920"/>
    <lineage>
        <taxon>Bacteria</taxon>
        <taxon>Bacillati</taxon>
        <taxon>Chloroflexota</taxon>
        <taxon>Anaerolineae</taxon>
        <taxon>Anaerolineales</taxon>
        <taxon>Anaerolineaceae</taxon>
        <taxon>Leptolinea</taxon>
    </lineage>
</organism>
<comment type="catalytic activity">
    <reaction evidence="6">
        <text>D-ribose 5-phosphate + uracil = psi-UMP + H2O</text>
        <dbReference type="Rhea" id="RHEA:18337"/>
        <dbReference type="ChEBI" id="CHEBI:15377"/>
        <dbReference type="ChEBI" id="CHEBI:17568"/>
        <dbReference type="ChEBI" id="CHEBI:58380"/>
        <dbReference type="ChEBI" id="CHEBI:78346"/>
        <dbReference type="EC" id="4.2.1.70"/>
    </reaction>
</comment>
<dbReference type="GO" id="GO:0005737">
    <property type="term" value="C:cytoplasm"/>
    <property type="evidence" value="ECO:0007669"/>
    <property type="project" value="TreeGrafter"/>
</dbReference>
<dbReference type="EMBL" id="LGCK01000007">
    <property type="protein sequence ID" value="KPL72615.1"/>
    <property type="molecule type" value="Genomic_DNA"/>
</dbReference>
<keyword evidence="2 6" id="KW-0378">Hydrolase</keyword>
<dbReference type="InterPro" id="IPR007342">
    <property type="entry name" value="PsuG"/>
</dbReference>
<keyword evidence="5 6" id="KW-0326">Glycosidase</keyword>
<feature type="binding site" evidence="6">
    <location>
        <begin position="142"/>
        <end position="144"/>
    </location>
    <ligand>
        <name>substrate</name>
    </ligand>
</feature>
<feature type="active site" description="Proton donor" evidence="6">
    <location>
        <position position="29"/>
    </location>
</feature>
<evidence type="ECO:0000256" key="5">
    <source>
        <dbReference type="ARBA" id="ARBA00023295"/>
    </source>
</evidence>
<dbReference type="GO" id="GO:0016798">
    <property type="term" value="F:hydrolase activity, acting on glycosyl bonds"/>
    <property type="evidence" value="ECO:0007669"/>
    <property type="project" value="UniProtKB-KW"/>
</dbReference>
<evidence type="ECO:0000256" key="3">
    <source>
        <dbReference type="ARBA" id="ARBA00023211"/>
    </source>
</evidence>
<keyword evidence="4 6" id="KW-0456">Lyase</keyword>
<dbReference type="Proteomes" id="UP000050430">
    <property type="component" value="Unassembled WGS sequence"/>
</dbReference>
<dbReference type="STRING" id="229920.ADM99_05790"/>
<dbReference type="Gene3D" id="3.40.1790.10">
    <property type="entry name" value="Indigoidine synthase domain"/>
    <property type="match status" value="1"/>
</dbReference>
<evidence type="ECO:0000256" key="2">
    <source>
        <dbReference type="ARBA" id="ARBA00022801"/>
    </source>
</evidence>
<gene>
    <name evidence="6" type="primary">psuG</name>
    <name evidence="7" type="ORF">ADM99_05790</name>
</gene>
<dbReference type="GO" id="GO:0046113">
    <property type="term" value="P:nucleobase catabolic process"/>
    <property type="evidence" value="ECO:0007669"/>
    <property type="project" value="UniProtKB-UniRule"/>
</dbReference>
<dbReference type="GO" id="GO:0046872">
    <property type="term" value="F:metal ion binding"/>
    <property type="evidence" value="ECO:0007669"/>
    <property type="project" value="UniProtKB-KW"/>
</dbReference>
<name>A0A0P6XST1_9CHLR</name>
<feature type="binding site" evidence="6">
    <location>
        <position position="140"/>
    </location>
    <ligand>
        <name>Mn(2+)</name>
        <dbReference type="ChEBI" id="CHEBI:29035"/>
    </ligand>
</feature>
<dbReference type="OrthoDB" id="9805870at2"/>
<dbReference type="RefSeq" id="WP_062421331.1">
    <property type="nucleotide sequence ID" value="NZ_BBYA01000008.1"/>
</dbReference>
<comment type="caution">
    <text evidence="7">The sequence shown here is derived from an EMBL/GenBank/DDBJ whole genome shotgun (WGS) entry which is preliminary data.</text>
</comment>
<accession>A0A0P6XST1</accession>
<evidence type="ECO:0000256" key="1">
    <source>
        <dbReference type="ARBA" id="ARBA00022723"/>
    </source>
</evidence>
<evidence type="ECO:0000313" key="8">
    <source>
        <dbReference type="Proteomes" id="UP000050430"/>
    </source>
</evidence>
<feature type="active site" description="Nucleophile" evidence="6">
    <location>
        <position position="161"/>
    </location>
</feature>
<dbReference type="AlphaFoldDB" id="A0A0P6XST1"/>
<dbReference type="InterPro" id="IPR022830">
    <property type="entry name" value="Indigdn_synthA-like"/>
</dbReference>
<dbReference type="PANTHER" id="PTHR42909">
    <property type="entry name" value="ZGC:136858"/>
    <property type="match status" value="1"/>
</dbReference>
<evidence type="ECO:0000313" key="7">
    <source>
        <dbReference type="EMBL" id="KPL72615.1"/>
    </source>
</evidence>
<feature type="binding site" evidence="6">
    <location>
        <position position="90"/>
    </location>
    <ligand>
        <name>substrate</name>
    </ligand>
</feature>
<comment type="function">
    <text evidence="6">Catalyzes the reversible cleavage of pseudouridine 5'-phosphate (PsiMP) to ribose 5-phosphate and uracil. Functions biologically in the cleavage direction, as part of a pseudouridine degradation pathway.</text>
</comment>
<comment type="cofactor">
    <cofactor evidence="6">
        <name>Mn(2+)</name>
        <dbReference type="ChEBI" id="CHEBI:29035"/>
    </cofactor>
    <text evidence="6">Binds 1 Mn(2+) ion per subunit.</text>
</comment>
<dbReference type="PANTHER" id="PTHR42909:SF1">
    <property type="entry name" value="CARBOHYDRATE KINASE PFKB DOMAIN-CONTAINING PROTEIN"/>
    <property type="match status" value="1"/>
</dbReference>
<feature type="binding site" evidence="6">
    <location>
        <position position="110"/>
    </location>
    <ligand>
        <name>substrate</name>
    </ligand>
</feature>
<sequence length="310" mass="32516">MDSASSSTFAFTKTVSAALRNQRPVVALESTVITHGLPEPVNLELAQSMEKIVSDGNATPATIAVLGGQVHVGLEADELENLSKSRSTHKISARDFGPAAARKWDGGTTVAATLIVSRNAGIRVFATGGIGGVHRGSNFDISADLIELGRSPVVVVCAGAKSILDLPATLEFLETQGVPVVGYGVDEFPAFYSTSSGLRLECRVDTPEEVANVALAHWQTGLKSAVLVVNPPPPADAIPTQIVEAWITRAEKDAHLAGVHGNALTPYLLSRLSEISGNATLKTNLALLRNNAELAAKIACALFPEKQQVI</sequence>
<protein>
    <recommendedName>
        <fullName evidence="6">Pseudouridine-5'-phosphate glycosidase</fullName>
        <shortName evidence="6">PsiMP glycosidase</shortName>
        <ecNumber evidence="6">4.2.1.70</ecNumber>
    </recommendedName>
</protein>
<dbReference type="HAMAP" id="MF_01876">
    <property type="entry name" value="PsiMP_glycosidase"/>
    <property type="match status" value="1"/>
</dbReference>
<keyword evidence="3 6" id="KW-0464">Manganese</keyword>
<dbReference type="GO" id="GO:0004730">
    <property type="term" value="F:pseudouridylate synthase activity"/>
    <property type="evidence" value="ECO:0007669"/>
    <property type="project" value="UniProtKB-UniRule"/>
</dbReference>
<dbReference type="SUPFAM" id="SSF110581">
    <property type="entry name" value="Indigoidine synthase A-like"/>
    <property type="match status" value="1"/>
</dbReference>
<dbReference type="PATRIC" id="fig|229920.5.peg.1132"/>